<evidence type="ECO:0000256" key="1">
    <source>
        <dbReference type="SAM" id="MobiDB-lite"/>
    </source>
</evidence>
<dbReference type="AlphaFoldDB" id="A0A084WMD7"/>
<organism evidence="2">
    <name type="scientific">Anopheles sinensis</name>
    <name type="common">Mosquito</name>
    <dbReference type="NCBI Taxonomy" id="74873"/>
    <lineage>
        <taxon>Eukaryota</taxon>
        <taxon>Metazoa</taxon>
        <taxon>Ecdysozoa</taxon>
        <taxon>Arthropoda</taxon>
        <taxon>Hexapoda</taxon>
        <taxon>Insecta</taxon>
        <taxon>Pterygota</taxon>
        <taxon>Neoptera</taxon>
        <taxon>Endopterygota</taxon>
        <taxon>Diptera</taxon>
        <taxon>Nematocera</taxon>
        <taxon>Culicoidea</taxon>
        <taxon>Culicidae</taxon>
        <taxon>Anophelinae</taxon>
        <taxon>Anopheles</taxon>
    </lineage>
</organism>
<dbReference type="EMBL" id="KE525352">
    <property type="protein sequence ID" value="KFB51381.1"/>
    <property type="molecule type" value="Genomic_DNA"/>
</dbReference>
<evidence type="ECO:0000313" key="4">
    <source>
        <dbReference type="Proteomes" id="UP000030765"/>
    </source>
</evidence>
<keyword evidence="4" id="KW-1185">Reference proteome</keyword>
<dbReference type="EnsemblMetazoa" id="ASIC019709-RA">
    <property type="protein sequence ID" value="ASIC019709-PA"/>
    <property type="gene ID" value="ASIC019709"/>
</dbReference>
<name>A0A084WMD7_ANOSI</name>
<reference evidence="2 4" key="1">
    <citation type="journal article" date="2014" name="BMC Genomics">
        <title>Genome sequence of Anopheles sinensis provides insight into genetics basis of mosquito competence for malaria parasites.</title>
        <authorList>
            <person name="Zhou D."/>
            <person name="Zhang D."/>
            <person name="Ding G."/>
            <person name="Shi L."/>
            <person name="Hou Q."/>
            <person name="Ye Y."/>
            <person name="Xu Y."/>
            <person name="Zhou H."/>
            <person name="Xiong C."/>
            <person name="Li S."/>
            <person name="Yu J."/>
            <person name="Hong S."/>
            <person name="Yu X."/>
            <person name="Zou P."/>
            <person name="Chen C."/>
            <person name="Chang X."/>
            <person name="Wang W."/>
            <person name="Lv Y."/>
            <person name="Sun Y."/>
            <person name="Ma L."/>
            <person name="Shen B."/>
            <person name="Zhu C."/>
        </authorList>
    </citation>
    <scope>NUCLEOTIDE SEQUENCE [LARGE SCALE GENOMIC DNA]</scope>
</reference>
<dbReference type="EMBL" id="ATLV01024426">
    <property type="status" value="NOT_ANNOTATED_CDS"/>
    <property type="molecule type" value="Genomic_DNA"/>
</dbReference>
<accession>A0A084WMD7</accession>
<sequence length="103" mass="11418">MSTGPVGKLRPSVNFLIGRREKNGKIPHQTDGGLFPVEPTFQPNEERPQVVPIAFGGAAWFGGRPRVCIMLCVIAGPMIFNFRAEVYARNNLLENNTWPPMVP</sequence>
<dbReference type="Proteomes" id="UP000030765">
    <property type="component" value="Unassembled WGS sequence"/>
</dbReference>
<proteinExistence type="predicted"/>
<evidence type="ECO:0000313" key="2">
    <source>
        <dbReference type="EMBL" id="KFB51381.1"/>
    </source>
</evidence>
<reference evidence="3" key="2">
    <citation type="submission" date="2020-05" db="UniProtKB">
        <authorList>
            <consortium name="EnsemblMetazoa"/>
        </authorList>
    </citation>
    <scope>IDENTIFICATION</scope>
</reference>
<feature type="region of interest" description="Disordered" evidence="1">
    <location>
        <begin position="20"/>
        <end position="41"/>
    </location>
</feature>
<protein>
    <submittedName>
        <fullName evidence="2 3">Cyclic di-GMP regulator CdgR</fullName>
    </submittedName>
</protein>
<dbReference type="VEuPathDB" id="VectorBase:ASIC019709"/>
<evidence type="ECO:0000313" key="3">
    <source>
        <dbReference type="EnsemblMetazoa" id="ASIC019709-PA"/>
    </source>
</evidence>
<gene>
    <name evidence="2" type="ORF">ZHAS_00019709</name>
</gene>